<keyword evidence="3" id="KW-1185">Reference proteome</keyword>
<comment type="caution">
    <text evidence="2">The sequence shown here is derived from an EMBL/GenBank/DDBJ whole genome shotgun (WGS) entry which is preliminary data.</text>
</comment>
<dbReference type="EMBL" id="PGCJ01000037">
    <property type="protein sequence ID" value="PLW55047.1"/>
    <property type="molecule type" value="Genomic_DNA"/>
</dbReference>
<evidence type="ECO:0000313" key="2">
    <source>
        <dbReference type="EMBL" id="PLW55047.1"/>
    </source>
</evidence>
<proteinExistence type="predicted"/>
<accession>A0A2N5VYI1</accession>
<dbReference type="EMBL" id="PGCI01000372">
    <property type="protein sequence ID" value="PLW28242.1"/>
    <property type="molecule type" value="Genomic_DNA"/>
</dbReference>
<organism evidence="2 3">
    <name type="scientific">Puccinia coronata f. sp. avenae</name>
    <dbReference type="NCBI Taxonomy" id="200324"/>
    <lineage>
        <taxon>Eukaryota</taxon>
        <taxon>Fungi</taxon>
        <taxon>Dikarya</taxon>
        <taxon>Basidiomycota</taxon>
        <taxon>Pucciniomycotina</taxon>
        <taxon>Pucciniomycetes</taxon>
        <taxon>Pucciniales</taxon>
        <taxon>Pucciniaceae</taxon>
        <taxon>Puccinia</taxon>
    </lineage>
</organism>
<dbReference type="AlphaFoldDB" id="A0A2N5VYI1"/>
<protein>
    <submittedName>
        <fullName evidence="2">Uncharacterized protein</fullName>
    </submittedName>
</protein>
<evidence type="ECO:0000313" key="4">
    <source>
        <dbReference type="Proteomes" id="UP000235392"/>
    </source>
</evidence>
<sequence length="292" mass="33158">MNQLCVEIPWFSISRDLPVTPLHHSLPVPILSSFSCSRLSISSFLILFLCSLPHLIYHNSSPLTSAYPHTSSSSTPSSPVCLSPQSSHHLPIFQSQLLLFHLPFHVSIVSALVCVIKLFRSQILYFVVEKKHPTLGRWQNVTANVLQLMILVSFWEQDARGPPYPRRYQATVERTEGQRVPAQSTIKRKSSSERCWNRSEDVHVPQTAALTPTCPLNARHLVEGTLPSNERRGFKPPWFAKTLWDSFCQESGSHNVPASAAAYQRCRGCWDGFLTQRLRERNPISRSLLWCM</sequence>
<dbReference type="Proteomes" id="UP000235392">
    <property type="component" value="Unassembled WGS sequence"/>
</dbReference>
<reference evidence="3 4" key="1">
    <citation type="submission" date="2017-11" db="EMBL/GenBank/DDBJ databases">
        <title>De novo assembly and phasing of dikaryotic genomes from two isolates of Puccinia coronata f. sp. avenae, the causal agent of oat crown rust.</title>
        <authorList>
            <person name="Miller M.E."/>
            <person name="Zhang Y."/>
            <person name="Omidvar V."/>
            <person name="Sperschneider J."/>
            <person name="Schwessinger B."/>
            <person name="Raley C."/>
            <person name="Palmer J.M."/>
            <person name="Garnica D."/>
            <person name="Upadhyaya N."/>
            <person name="Rathjen J."/>
            <person name="Taylor J.M."/>
            <person name="Park R.F."/>
            <person name="Dodds P.N."/>
            <person name="Hirsch C.D."/>
            <person name="Kianian S.F."/>
            <person name="Figueroa M."/>
        </authorList>
    </citation>
    <scope>NUCLEOTIDE SEQUENCE [LARGE SCALE GENOMIC DNA]</scope>
    <source>
        <strain evidence="2">12NC29</strain>
        <strain evidence="1">12SD80</strain>
    </source>
</reference>
<evidence type="ECO:0000313" key="1">
    <source>
        <dbReference type="EMBL" id="PLW28242.1"/>
    </source>
</evidence>
<dbReference type="Proteomes" id="UP000235388">
    <property type="component" value="Unassembled WGS sequence"/>
</dbReference>
<name>A0A2N5VYI1_9BASI</name>
<gene>
    <name evidence="2" type="ORF">PCANC_02542</name>
    <name evidence="1" type="ORF">PCASD_17689</name>
</gene>
<evidence type="ECO:0000313" key="3">
    <source>
        <dbReference type="Proteomes" id="UP000235388"/>
    </source>
</evidence>